<dbReference type="PANTHER" id="PTHR30136">
    <property type="entry name" value="HELIX-TURN-HELIX TRANSCRIPTIONAL REGULATOR, ICLR FAMILY"/>
    <property type="match status" value="1"/>
</dbReference>
<dbReference type="PROSITE" id="PS51078">
    <property type="entry name" value="ICLR_ED"/>
    <property type="match status" value="1"/>
</dbReference>
<evidence type="ECO:0000256" key="2">
    <source>
        <dbReference type="ARBA" id="ARBA00023125"/>
    </source>
</evidence>
<evidence type="ECO:0000313" key="6">
    <source>
        <dbReference type="EMBL" id="MEX0427389.1"/>
    </source>
</evidence>
<evidence type="ECO:0000256" key="3">
    <source>
        <dbReference type="ARBA" id="ARBA00023163"/>
    </source>
</evidence>
<dbReference type="EMBL" id="JBFPJR010000009">
    <property type="protein sequence ID" value="MEX0427389.1"/>
    <property type="molecule type" value="Genomic_DNA"/>
</dbReference>
<protein>
    <submittedName>
        <fullName evidence="6">IclR family transcriptional regulator</fullName>
    </submittedName>
</protein>
<dbReference type="SUPFAM" id="SSF46785">
    <property type="entry name" value="Winged helix' DNA-binding domain"/>
    <property type="match status" value="1"/>
</dbReference>
<accession>A0ABV3SWS9</accession>
<gene>
    <name evidence="6" type="ORF">AB3X52_07155</name>
</gene>
<dbReference type="Gene3D" id="3.30.450.40">
    <property type="match status" value="2"/>
</dbReference>
<reference evidence="6 7" key="1">
    <citation type="submission" date="2024-07" db="EMBL/GenBank/DDBJ databases">
        <authorList>
            <person name="Lee S."/>
            <person name="Kang M."/>
        </authorList>
    </citation>
    <scope>NUCLEOTIDE SEQUENCE [LARGE SCALE GENOMIC DNA]</scope>
    <source>
        <strain evidence="6 7">DS6</strain>
    </source>
</reference>
<dbReference type="InterPro" id="IPR050707">
    <property type="entry name" value="HTH_MetabolicPath_Reg"/>
</dbReference>
<keyword evidence="7" id="KW-1185">Reference proteome</keyword>
<dbReference type="InterPro" id="IPR014757">
    <property type="entry name" value="Tscrpt_reg_IclR_C"/>
</dbReference>
<dbReference type="RefSeq" id="WP_367992721.1">
    <property type="nucleotide sequence ID" value="NZ_JBFPJR010000009.1"/>
</dbReference>
<evidence type="ECO:0000313" key="7">
    <source>
        <dbReference type="Proteomes" id="UP001556631"/>
    </source>
</evidence>
<feature type="domain" description="IclR-ED" evidence="5">
    <location>
        <begin position="88"/>
        <end position="243"/>
    </location>
</feature>
<dbReference type="Proteomes" id="UP001556631">
    <property type="component" value="Unassembled WGS sequence"/>
</dbReference>
<keyword evidence="3" id="KW-0804">Transcription</keyword>
<evidence type="ECO:0000256" key="1">
    <source>
        <dbReference type="ARBA" id="ARBA00023015"/>
    </source>
</evidence>
<name>A0ABV3SWS9_9ACTN</name>
<evidence type="ECO:0000259" key="5">
    <source>
        <dbReference type="PROSITE" id="PS51078"/>
    </source>
</evidence>
<sequence length="243" mass="25859">MPAAGHAAERFRPRPDEAVTLDAGMSKTLHSGLVILEILSATPSGLPVGAVAEAAGVHRTVAHRLLRTLEAHRLVRRDSAKRFHPGPGLVPLAEPVARDLRSVALPVLEELADAAGATAHLVVQEDPDHVRALLVVEPRHASVHIAFRAGQLDSIHRGSAGLAILATRPAAPDDRDEVTETRTRGYARTFSEIIPSVYGLSAAVPRRASPAMSVGVSVFELDDEARLANTVRAAADRLAHELH</sequence>
<keyword evidence="2" id="KW-0238">DNA-binding</keyword>
<feature type="domain" description="HTH iclR-type" evidence="4">
    <location>
        <begin position="26"/>
        <end position="87"/>
    </location>
</feature>
<dbReference type="SMART" id="SM00346">
    <property type="entry name" value="HTH_ICLR"/>
    <property type="match status" value="1"/>
</dbReference>
<comment type="caution">
    <text evidence="6">The sequence shown here is derived from an EMBL/GenBank/DDBJ whole genome shotgun (WGS) entry which is preliminary data.</text>
</comment>
<dbReference type="PANTHER" id="PTHR30136:SF24">
    <property type="entry name" value="HTH-TYPE TRANSCRIPTIONAL REPRESSOR ALLR"/>
    <property type="match status" value="1"/>
</dbReference>
<dbReference type="InterPro" id="IPR036388">
    <property type="entry name" value="WH-like_DNA-bd_sf"/>
</dbReference>
<dbReference type="SUPFAM" id="SSF55781">
    <property type="entry name" value="GAF domain-like"/>
    <property type="match status" value="1"/>
</dbReference>
<dbReference type="Pfam" id="PF09339">
    <property type="entry name" value="HTH_IclR"/>
    <property type="match status" value="1"/>
</dbReference>
<dbReference type="PROSITE" id="PS51077">
    <property type="entry name" value="HTH_ICLR"/>
    <property type="match status" value="1"/>
</dbReference>
<proteinExistence type="predicted"/>
<dbReference type="InterPro" id="IPR036390">
    <property type="entry name" value="WH_DNA-bd_sf"/>
</dbReference>
<organism evidence="6 7">
    <name type="scientific">Nocardioides eburneus</name>
    <dbReference type="NCBI Taxonomy" id="3231482"/>
    <lineage>
        <taxon>Bacteria</taxon>
        <taxon>Bacillati</taxon>
        <taxon>Actinomycetota</taxon>
        <taxon>Actinomycetes</taxon>
        <taxon>Propionibacteriales</taxon>
        <taxon>Nocardioidaceae</taxon>
        <taxon>Nocardioides</taxon>
    </lineage>
</organism>
<dbReference type="InterPro" id="IPR005471">
    <property type="entry name" value="Tscrpt_reg_IclR_N"/>
</dbReference>
<dbReference type="Gene3D" id="1.10.10.10">
    <property type="entry name" value="Winged helix-like DNA-binding domain superfamily/Winged helix DNA-binding domain"/>
    <property type="match status" value="1"/>
</dbReference>
<dbReference type="InterPro" id="IPR029016">
    <property type="entry name" value="GAF-like_dom_sf"/>
</dbReference>
<evidence type="ECO:0000259" key="4">
    <source>
        <dbReference type="PROSITE" id="PS51077"/>
    </source>
</evidence>
<keyword evidence="1" id="KW-0805">Transcription regulation</keyword>